<proteinExistence type="predicted"/>
<accession>A0ABQ7HWH8</accession>
<evidence type="ECO:0000313" key="1">
    <source>
        <dbReference type="EMBL" id="KAF7682512.1"/>
    </source>
</evidence>
<gene>
    <name evidence="1" type="ORF">TCON_2261</name>
</gene>
<name>A0ABQ7HWH8_9MICR</name>
<dbReference type="Proteomes" id="UP001516464">
    <property type="component" value="Unassembled WGS sequence"/>
</dbReference>
<evidence type="ECO:0000313" key="2">
    <source>
        <dbReference type="Proteomes" id="UP001516464"/>
    </source>
</evidence>
<sequence>MSNLYKLTTKCVTQVMQLEVERRGLLTDNQLSTVMRIQGTKEQVMLNLSLNKEQGHSLKSTWIDVKKAFNSSKHKHLVVCISKLSFHKWITCFVKEKTSIWSLYVRAEPESIVNKRVKREIKAIA</sequence>
<comment type="caution">
    <text evidence="1">The sequence shown here is derived from an EMBL/GenBank/DDBJ whole genome shotgun (WGS) entry which is preliminary data.</text>
</comment>
<organism evidence="1 2">
    <name type="scientific">Astathelohania contejeani</name>
    <dbReference type="NCBI Taxonomy" id="164912"/>
    <lineage>
        <taxon>Eukaryota</taxon>
        <taxon>Fungi</taxon>
        <taxon>Fungi incertae sedis</taxon>
        <taxon>Microsporidia</taxon>
        <taxon>Astathelohaniidae</taxon>
        <taxon>Astathelohania</taxon>
    </lineage>
</organism>
<dbReference type="EMBL" id="SBIQ01000239">
    <property type="protein sequence ID" value="KAF7682512.1"/>
    <property type="molecule type" value="Genomic_DNA"/>
</dbReference>
<protein>
    <submittedName>
        <fullName evidence="1">Uncharacterized protein</fullName>
    </submittedName>
</protein>
<keyword evidence="2" id="KW-1185">Reference proteome</keyword>
<reference evidence="1 2" key="1">
    <citation type="submission" date="2019-01" db="EMBL/GenBank/DDBJ databases">
        <title>Genomes sequencing and comparative genomics of infectious freshwater microsporidia, Cucumispora dikerogammari and Thelohania contejeani.</title>
        <authorList>
            <person name="Cormier A."/>
            <person name="Giraud I."/>
            <person name="Wattier R."/>
            <person name="Teixeira M."/>
            <person name="Grandjean F."/>
            <person name="Rigaud T."/>
            <person name="Cordaux R."/>
        </authorList>
    </citation>
    <scope>NUCLEOTIDE SEQUENCE [LARGE SCALE GENOMIC DNA]</scope>
    <source>
        <strain evidence="1">T1</strain>
        <tissue evidence="1">Spores</tissue>
    </source>
</reference>